<organism evidence="2 3">
    <name type="scientific">Cylicostephanus goldi</name>
    <name type="common">Nematode worm</name>
    <dbReference type="NCBI Taxonomy" id="71465"/>
    <lineage>
        <taxon>Eukaryota</taxon>
        <taxon>Metazoa</taxon>
        <taxon>Ecdysozoa</taxon>
        <taxon>Nematoda</taxon>
        <taxon>Chromadorea</taxon>
        <taxon>Rhabditida</taxon>
        <taxon>Rhabditina</taxon>
        <taxon>Rhabditomorpha</taxon>
        <taxon>Strongyloidea</taxon>
        <taxon>Strongylidae</taxon>
        <taxon>Cylicostephanus</taxon>
    </lineage>
</organism>
<keyword evidence="3" id="KW-1185">Reference proteome</keyword>
<reference evidence="2 3" key="1">
    <citation type="submission" date="2018-11" db="EMBL/GenBank/DDBJ databases">
        <authorList>
            <consortium name="Pathogen Informatics"/>
        </authorList>
    </citation>
    <scope>NUCLEOTIDE SEQUENCE [LARGE SCALE GENOMIC DNA]</scope>
</reference>
<gene>
    <name evidence="2" type="ORF">CGOC_LOCUS8207</name>
</gene>
<accession>A0A3P6T7B4</accession>
<name>A0A3P6T7B4_CYLGO</name>
<dbReference type="OrthoDB" id="10630090at2759"/>
<feature type="compositionally biased region" description="Basic and acidic residues" evidence="1">
    <location>
        <begin position="1"/>
        <end position="17"/>
    </location>
</feature>
<feature type="non-terminal residue" evidence="2">
    <location>
        <position position="1"/>
    </location>
</feature>
<dbReference type="AlphaFoldDB" id="A0A3P6T7B4"/>
<protein>
    <submittedName>
        <fullName evidence="2">Uncharacterized protein</fullName>
    </submittedName>
</protein>
<dbReference type="EMBL" id="UYRV01029744">
    <property type="protein sequence ID" value="VDK83956.1"/>
    <property type="molecule type" value="Genomic_DNA"/>
</dbReference>
<evidence type="ECO:0000313" key="3">
    <source>
        <dbReference type="Proteomes" id="UP000271889"/>
    </source>
</evidence>
<proteinExistence type="predicted"/>
<sequence length="79" mass="9190">EPPAKEDRSTEATEKQRQTTKRHTTASEKHTFKPLPVTVPPPQPELTFQKTGERGPGFWNRFQPNRWFESIHYVTNTGK</sequence>
<evidence type="ECO:0000256" key="1">
    <source>
        <dbReference type="SAM" id="MobiDB-lite"/>
    </source>
</evidence>
<evidence type="ECO:0000313" key="2">
    <source>
        <dbReference type="EMBL" id="VDK83956.1"/>
    </source>
</evidence>
<dbReference type="Proteomes" id="UP000271889">
    <property type="component" value="Unassembled WGS sequence"/>
</dbReference>
<feature type="region of interest" description="Disordered" evidence="1">
    <location>
        <begin position="1"/>
        <end position="43"/>
    </location>
</feature>